<dbReference type="PANTHER" id="PTHR36111:SF2">
    <property type="entry name" value="INNER MEMBRANE PROTEIN"/>
    <property type="match status" value="1"/>
</dbReference>
<evidence type="ECO:0000313" key="2">
    <source>
        <dbReference type="EMBL" id="MBU5485182.1"/>
    </source>
</evidence>
<feature type="transmembrane region" description="Helical" evidence="1">
    <location>
        <begin position="96"/>
        <end position="118"/>
    </location>
</feature>
<feature type="transmembrane region" description="Helical" evidence="1">
    <location>
        <begin position="174"/>
        <end position="195"/>
    </location>
</feature>
<dbReference type="Pfam" id="PF04474">
    <property type="entry name" value="DUF554"/>
    <property type="match status" value="1"/>
</dbReference>
<accession>A0ABS6EK63</accession>
<feature type="transmembrane region" description="Helical" evidence="1">
    <location>
        <begin position="207"/>
        <end position="227"/>
    </location>
</feature>
<gene>
    <name evidence="2" type="ORF">KQI86_12630</name>
</gene>
<reference evidence="2 3" key="1">
    <citation type="submission" date="2021-06" db="EMBL/GenBank/DDBJ databases">
        <authorList>
            <person name="Sun Q."/>
            <person name="Li D."/>
        </authorList>
    </citation>
    <scope>NUCLEOTIDE SEQUENCE [LARGE SCALE GENOMIC DNA]</scope>
    <source>
        <strain evidence="2 3">MSJ-11</strain>
    </source>
</reference>
<dbReference type="Proteomes" id="UP000726170">
    <property type="component" value="Unassembled WGS sequence"/>
</dbReference>
<feature type="transmembrane region" description="Helical" evidence="1">
    <location>
        <begin position="55"/>
        <end position="75"/>
    </location>
</feature>
<dbReference type="InterPro" id="IPR007563">
    <property type="entry name" value="DUF554"/>
</dbReference>
<name>A0ABS6EK63_9CLOT</name>
<sequence length="228" mass="23828">MLGVLVNGAAVAIGSLIGLLFSKGIKEKVRITVMNGLALCVVLIGLSGSQKGKDISFIIISMVIGAIIGEIIDIDDRLRKLGDKLQNKFKDKGGKFSEGFVAATLLMCVGAMSIVGSLESGLTGNHSTLYAKAILDGFAAIIFASAYGVGVLFASISIILYQGLIVLSASLLKGILIASVVDNITAVGSLLILGLGFNMLGMTKIKVANLIPSMLIPFLYQLIINLIR</sequence>
<feature type="transmembrane region" description="Helical" evidence="1">
    <location>
        <begin position="29"/>
        <end position="49"/>
    </location>
</feature>
<keyword evidence="1" id="KW-0472">Membrane</keyword>
<keyword evidence="1" id="KW-0812">Transmembrane</keyword>
<organism evidence="2 3">
    <name type="scientific">Clostridium mobile</name>
    <dbReference type="NCBI Taxonomy" id="2841512"/>
    <lineage>
        <taxon>Bacteria</taxon>
        <taxon>Bacillati</taxon>
        <taxon>Bacillota</taxon>
        <taxon>Clostridia</taxon>
        <taxon>Eubacteriales</taxon>
        <taxon>Clostridiaceae</taxon>
        <taxon>Clostridium</taxon>
    </lineage>
</organism>
<evidence type="ECO:0000256" key="1">
    <source>
        <dbReference type="SAM" id="Phobius"/>
    </source>
</evidence>
<feature type="transmembrane region" description="Helical" evidence="1">
    <location>
        <begin position="138"/>
        <end position="162"/>
    </location>
</feature>
<dbReference type="EMBL" id="JAHLQF010000003">
    <property type="protein sequence ID" value="MBU5485182.1"/>
    <property type="molecule type" value="Genomic_DNA"/>
</dbReference>
<feature type="transmembrane region" description="Helical" evidence="1">
    <location>
        <begin position="6"/>
        <end position="22"/>
    </location>
</feature>
<proteinExistence type="predicted"/>
<keyword evidence="3" id="KW-1185">Reference proteome</keyword>
<evidence type="ECO:0000313" key="3">
    <source>
        <dbReference type="Proteomes" id="UP000726170"/>
    </source>
</evidence>
<dbReference type="PANTHER" id="PTHR36111">
    <property type="entry name" value="INNER MEMBRANE PROTEIN-RELATED"/>
    <property type="match status" value="1"/>
</dbReference>
<keyword evidence="1" id="KW-1133">Transmembrane helix</keyword>
<protein>
    <submittedName>
        <fullName evidence="2">DUF554 domain-containing protein</fullName>
    </submittedName>
</protein>
<comment type="caution">
    <text evidence="2">The sequence shown here is derived from an EMBL/GenBank/DDBJ whole genome shotgun (WGS) entry which is preliminary data.</text>
</comment>